<evidence type="ECO:0000313" key="2">
    <source>
        <dbReference type="Proteomes" id="UP000712600"/>
    </source>
</evidence>
<evidence type="ECO:0000313" key="1">
    <source>
        <dbReference type="EMBL" id="KAF3526061.1"/>
    </source>
</evidence>
<name>A0A8S9Q210_BRACR</name>
<comment type="caution">
    <text evidence="1">The sequence shown here is derived from an EMBL/GenBank/DDBJ whole genome shotgun (WGS) entry which is preliminary data.</text>
</comment>
<organism evidence="1 2">
    <name type="scientific">Brassica cretica</name>
    <name type="common">Mustard</name>
    <dbReference type="NCBI Taxonomy" id="69181"/>
    <lineage>
        <taxon>Eukaryota</taxon>
        <taxon>Viridiplantae</taxon>
        <taxon>Streptophyta</taxon>
        <taxon>Embryophyta</taxon>
        <taxon>Tracheophyta</taxon>
        <taxon>Spermatophyta</taxon>
        <taxon>Magnoliopsida</taxon>
        <taxon>eudicotyledons</taxon>
        <taxon>Gunneridae</taxon>
        <taxon>Pentapetalae</taxon>
        <taxon>rosids</taxon>
        <taxon>malvids</taxon>
        <taxon>Brassicales</taxon>
        <taxon>Brassicaceae</taxon>
        <taxon>Brassiceae</taxon>
        <taxon>Brassica</taxon>
    </lineage>
</organism>
<dbReference type="Proteomes" id="UP000712600">
    <property type="component" value="Unassembled WGS sequence"/>
</dbReference>
<dbReference type="EMBL" id="QGKX02001347">
    <property type="protein sequence ID" value="KAF3526061.1"/>
    <property type="molecule type" value="Genomic_DNA"/>
</dbReference>
<sequence>MASLTPKSILLVLISLESPAENFVGRRATKKPYSRGQSVAATVWRSFKKSEQERLMFVMQPESCSTDRTEIVKKTINENKAKKVEFASKKQKSQAKARITATLYLTSVTNTRTTFSSQQEDSNHSQQQ</sequence>
<protein>
    <submittedName>
        <fullName evidence="1">Uncharacterized protein</fullName>
    </submittedName>
</protein>
<reference evidence="1" key="1">
    <citation type="submission" date="2019-12" db="EMBL/GenBank/DDBJ databases">
        <title>Genome sequencing and annotation of Brassica cretica.</title>
        <authorList>
            <person name="Studholme D.J."/>
            <person name="Sarris P."/>
        </authorList>
    </citation>
    <scope>NUCLEOTIDE SEQUENCE</scope>
    <source>
        <strain evidence="1">PFS-109/04</strain>
        <tissue evidence="1">Leaf</tissue>
    </source>
</reference>
<accession>A0A8S9Q210</accession>
<proteinExistence type="predicted"/>
<dbReference type="AlphaFoldDB" id="A0A8S9Q210"/>
<gene>
    <name evidence="1" type="ORF">F2Q69_00047357</name>
</gene>